<feature type="transmembrane region" description="Helical" evidence="6">
    <location>
        <begin position="12"/>
        <end position="29"/>
    </location>
</feature>
<dbReference type="GO" id="GO:0000271">
    <property type="term" value="P:polysaccharide biosynthetic process"/>
    <property type="evidence" value="ECO:0007669"/>
    <property type="project" value="InterPro"/>
</dbReference>
<evidence type="ECO:0000256" key="2">
    <source>
        <dbReference type="ARBA" id="ARBA00009399"/>
    </source>
</evidence>
<dbReference type="AlphaFoldDB" id="A0A7X2SW60"/>
<dbReference type="InterPro" id="IPR007267">
    <property type="entry name" value="GtrA_DPMS_TM"/>
</dbReference>
<feature type="transmembrane region" description="Helical" evidence="6">
    <location>
        <begin position="35"/>
        <end position="54"/>
    </location>
</feature>
<dbReference type="EMBL" id="WKLC01000619">
    <property type="protein sequence ID" value="MSE16218.1"/>
    <property type="molecule type" value="Genomic_DNA"/>
</dbReference>
<organism evidence="8 9">
    <name type="scientific">Enterobacter agglomerans</name>
    <name type="common">Erwinia herbicola</name>
    <name type="synonym">Pantoea agglomerans</name>
    <dbReference type="NCBI Taxonomy" id="549"/>
    <lineage>
        <taxon>Bacteria</taxon>
        <taxon>Pseudomonadati</taxon>
        <taxon>Pseudomonadota</taxon>
        <taxon>Gammaproteobacteria</taxon>
        <taxon>Enterobacterales</taxon>
        <taxon>Erwiniaceae</taxon>
        <taxon>Pantoea</taxon>
        <taxon>Pantoea agglomerans group</taxon>
    </lineage>
</organism>
<accession>A0A7X2SW60</accession>
<dbReference type="Pfam" id="PF04138">
    <property type="entry name" value="GtrA_DPMS_TM"/>
    <property type="match status" value="1"/>
</dbReference>
<dbReference type="GO" id="GO:0005886">
    <property type="term" value="C:plasma membrane"/>
    <property type="evidence" value="ECO:0007669"/>
    <property type="project" value="TreeGrafter"/>
</dbReference>
<comment type="similarity">
    <text evidence="2">Belongs to the GtrA family.</text>
</comment>
<evidence type="ECO:0000259" key="7">
    <source>
        <dbReference type="Pfam" id="PF04138"/>
    </source>
</evidence>
<dbReference type="PANTHER" id="PTHR38459">
    <property type="entry name" value="PROPHAGE BACTOPRENOL-LINKED GLUCOSE TRANSLOCASE HOMOLOG"/>
    <property type="match status" value="1"/>
</dbReference>
<evidence type="ECO:0000313" key="9">
    <source>
        <dbReference type="Proteomes" id="UP000461948"/>
    </source>
</evidence>
<evidence type="ECO:0000256" key="3">
    <source>
        <dbReference type="ARBA" id="ARBA00022692"/>
    </source>
</evidence>
<dbReference type="InterPro" id="IPR051401">
    <property type="entry name" value="GtrA_CellWall_Glycosyl"/>
</dbReference>
<sequence>MSKVITEIIKFGAVGVSGFLVDTFFVLLLKSYAGAYGARIISFSFAVITTWLLNRNITFKKANRSDGLITEFSKYAVSMCIGGSANLICYSLIISSRPHTTENIIFATALGSIAGLVFNFTLSKIFIFKEK</sequence>
<dbReference type="Proteomes" id="UP000461948">
    <property type="component" value="Unassembled WGS sequence"/>
</dbReference>
<reference evidence="8 9" key="1">
    <citation type="submission" date="2019-11" db="EMBL/GenBank/DDBJ databases">
        <title>Draft Genome Sequence of Plant Growth-Promoting Rhizosphere-Associated Bacteria.</title>
        <authorList>
            <person name="Vasilyev I.Y."/>
            <person name="Radchenko V."/>
            <person name="Ilnitskaya E.V."/>
        </authorList>
    </citation>
    <scope>NUCLEOTIDE SEQUENCE [LARGE SCALE GENOMIC DNA]</scope>
    <source>
        <strain evidence="8 9">VRA_MhP_f</strain>
    </source>
</reference>
<evidence type="ECO:0000256" key="5">
    <source>
        <dbReference type="ARBA" id="ARBA00023136"/>
    </source>
</evidence>
<proteinExistence type="inferred from homology"/>
<feature type="domain" description="GtrA/DPMS transmembrane" evidence="7">
    <location>
        <begin position="10"/>
        <end position="128"/>
    </location>
</feature>
<keyword evidence="4 6" id="KW-1133">Transmembrane helix</keyword>
<evidence type="ECO:0000256" key="6">
    <source>
        <dbReference type="SAM" id="Phobius"/>
    </source>
</evidence>
<protein>
    <submittedName>
        <fullName evidence="8">GtrA family protein</fullName>
    </submittedName>
</protein>
<evidence type="ECO:0000313" key="8">
    <source>
        <dbReference type="EMBL" id="MSE16218.1"/>
    </source>
</evidence>
<feature type="transmembrane region" description="Helical" evidence="6">
    <location>
        <begin position="105"/>
        <end position="127"/>
    </location>
</feature>
<evidence type="ECO:0000256" key="1">
    <source>
        <dbReference type="ARBA" id="ARBA00004141"/>
    </source>
</evidence>
<feature type="transmembrane region" description="Helical" evidence="6">
    <location>
        <begin position="75"/>
        <end position="93"/>
    </location>
</feature>
<keyword evidence="5 6" id="KW-0472">Membrane</keyword>
<gene>
    <name evidence="8" type="ORF">GKC49_14150</name>
</gene>
<comment type="subcellular location">
    <subcellularLocation>
        <location evidence="1">Membrane</location>
        <topology evidence="1">Multi-pass membrane protein</topology>
    </subcellularLocation>
</comment>
<name>A0A7X2SW60_ENTAG</name>
<evidence type="ECO:0000256" key="4">
    <source>
        <dbReference type="ARBA" id="ARBA00022989"/>
    </source>
</evidence>
<keyword evidence="3 6" id="KW-0812">Transmembrane</keyword>
<dbReference type="PANTHER" id="PTHR38459:SF1">
    <property type="entry name" value="PROPHAGE BACTOPRENOL-LINKED GLUCOSE TRANSLOCASE HOMOLOG"/>
    <property type="match status" value="1"/>
</dbReference>
<comment type="caution">
    <text evidence="8">The sequence shown here is derived from an EMBL/GenBank/DDBJ whole genome shotgun (WGS) entry which is preliminary data.</text>
</comment>